<sequence>MSVEVDGVLIWCRFSRHATRSDWLVIDHTVSHYYVRLLLLCDPVMEHLDQEQHLARPEQILSLLDQITQCALDTYIPAQHERFFA</sequence>
<reference evidence="1 2" key="1">
    <citation type="submission" date="2024-11" db="EMBL/GenBank/DDBJ databases">
        <title>Adaptive evolution of stress response genes in parasites aligns with host niche diversity.</title>
        <authorList>
            <person name="Hahn C."/>
            <person name="Resl P."/>
        </authorList>
    </citation>
    <scope>NUCLEOTIDE SEQUENCE [LARGE SCALE GENOMIC DNA]</scope>
    <source>
        <strain evidence="1">EGGRZ-B1_66</strain>
        <tissue evidence="1">Body</tissue>
    </source>
</reference>
<name>A0ABD2QHW2_9PLAT</name>
<proteinExistence type="predicted"/>
<dbReference type="EMBL" id="JBJKFK010000167">
    <property type="protein sequence ID" value="KAL3319133.1"/>
    <property type="molecule type" value="Genomic_DNA"/>
</dbReference>
<keyword evidence="2" id="KW-1185">Reference proteome</keyword>
<dbReference type="AlphaFoldDB" id="A0ABD2QHW2"/>
<dbReference type="Proteomes" id="UP001626550">
    <property type="component" value="Unassembled WGS sequence"/>
</dbReference>
<evidence type="ECO:0000313" key="1">
    <source>
        <dbReference type="EMBL" id="KAL3319133.1"/>
    </source>
</evidence>
<organism evidence="1 2">
    <name type="scientific">Cichlidogyrus casuarinus</name>
    <dbReference type="NCBI Taxonomy" id="1844966"/>
    <lineage>
        <taxon>Eukaryota</taxon>
        <taxon>Metazoa</taxon>
        <taxon>Spiralia</taxon>
        <taxon>Lophotrochozoa</taxon>
        <taxon>Platyhelminthes</taxon>
        <taxon>Monogenea</taxon>
        <taxon>Monopisthocotylea</taxon>
        <taxon>Dactylogyridea</taxon>
        <taxon>Ancyrocephalidae</taxon>
        <taxon>Cichlidogyrus</taxon>
    </lineage>
</organism>
<gene>
    <name evidence="1" type="ORF">Ciccas_002196</name>
</gene>
<evidence type="ECO:0000313" key="2">
    <source>
        <dbReference type="Proteomes" id="UP001626550"/>
    </source>
</evidence>
<accession>A0ABD2QHW2</accession>
<protein>
    <submittedName>
        <fullName evidence="1">Uncharacterized protein</fullName>
    </submittedName>
</protein>
<comment type="caution">
    <text evidence="1">The sequence shown here is derived from an EMBL/GenBank/DDBJ whole genome shotgun (WGS) entry which is preliminary data.</text>
</comment>